<evidence type="ECO:0000256" key="1">
    <source>
        <dbReference type="ARBA" id="ARBA00004239"/>
    </source>
</evidence>
<organism evidence="7 8">
    <name type="scientific">Clarias magur</name>
    <name type="common">Asian catfish</name>
    <name type="synonym">Macropteronotus magur</name>
    <dbReference type="NCBI Taxonomy" id="1594786"/>
    <lineage>
        <taxon>Eukaryota</taxon>
        <taxon>Metazoa</taxon>
        <taxon>Chordata</taxon>
        <taxon>Craniata</taxon>
        <taxon>Vertebrata</taxon>
        <taxon>Euteleostomi</taxon>
        <taxon>Actinopterygii</taxon>
        <taxon>Neopterygii</taxon>
        <taxon>Teleostei</taxon>
        <taxon>Ostariophysi</taxon>
        <taxon>Siluriformes</taxon>
        <taxon>Clariidae</taxon>
        <taxon>Clarias</taxon>
    </lineage>
</organism>
<comment type="catalytic activity">
    <reaction evidence="4">
        <text>Preferential cleavage: Arg-|-Xaa, Lys-|-Xaa.</text>
        <dbReference type="EC" id="3.4.21.4"/>
    </reaction>
</comment>
<dbReference type="InterPro" id="IPR009003">
    <property type="entry name" value="Peptidase_S1_PA"/>
</dbReference>
<evidence type="ECO:0000256" key="3">
    <source>
        <dbReference type="ARBA" id="ARBA00023157"/>
    </source>
</evidence>
<feature type="domain" description="Peptidase S1" evidence="6">
    <location>
        <begin position="6"/>
        <end position="182"/>
    </location>
</feature>
<dbReference type="PROSITE" id="PS50240">
    <property type="entry name" value="TRYPSIN_DOM"/>
    <property type="match status" value="1"/>
</dbReference>
<comment type="subcellular location">
    <subcellularLocation>
        <location evidence="1">Secreted</location>
        <location evidence="1">Extracellular space</location>
    </subcellularLocation>
</comment>
<dbReference type="InterPro" id="IPR018114">
    <property type="entry name" value="TRYPSIN_HIS"/>
</dbReference>
<dbReference type="SMART" id="SM00020">
    <property type="entry name" value="Tryp_SPc"/>
    <property type="match status" value="1"/>
</dbReference>
<keyword evidence="2" id="KW-0865">Zymogen</keyword>
<proteinExistence type="predicted"/>
<protein>
    <recommendedName>
        <fullName evidence="5">trypsin</fullName>
        <ecNumber evidence="5">3.4.21.4</ecNumber>
    </recommendedName>
</protein>
<dbReference type="AlphaFoldDB" id="A0A8J4WX83"/>
<evidence type="ECO:0000256" key="2">
    <source>
        <dbReference type="ARBA" id="ARBA00023145"/>
    </source>
</evidence>
<dbReference type="EC" id="3.4.21.4" evidence="5"/>
<comment type="caution">
    <text evidence="7">The sequence shown here is derived from an EMBL/GenBank/DDBJ whole genome shotgun (WGS) entry which is preliminary data.</text>
</comment>
<dbReference type="OrthoDB" id="8440449at2759"/>
<evidence type="ECO:0000259" key="6">
    <source>
        <dbReference type="PROSITE" id="PS50240"/>
    </source>
</evidence>
<dbReference type="GO" id="GO:0004252">
    <property type="term" value="F:serine-type endopeptidase activity"/>
    <property type="evidence" value="ECO:0007669"/>
    <property type="project" value="UniProtKB-EC"/>
</dbReference>
<name>A0A8J4WX83_CLAMG</name>
<dbReference type="GO" id="GO:0006508">
    <property type="term" value="P:proteolysis"/>
    <property type="evidence" value="ECO:0007669"/>
    <property type="project" value="InterPro"/>
</dbReference>
<sequence length="182" mass="19859">YINVGIVNGSVVKAHSRPYMVSVQKDGHHHCGGFLVSESFVMTAAHCWEAGVKLTVVVGAHELKKSKSALSHIEVKLYHIHPGYDSNNLLNDIMLLQLNKTISKIKNTKWIPLPSKKKPAVKAKMVCSIAGWGKQSDNGAGSTHLMEVNVTVMDTKVCEKVWGKPFSVSSLICTHGHGAFCQ</sequence>
<keyword evidence="3" id="KW-1015">Disulfide bond</keyword>
<dbReference type="SUPFAM" id="SSF50494">
    <property type="entry name" value="Trypsin-like serine proteases"/>
    <property type="match status" value="1"/>
</dbReference>
<dbReference type="PANTHER" id="PTHR24271:SF87">
    <property type="entry name" value="ARGININE ESTERASE-LIKE-RELATED"/>
    <property type="match status" value="1"/>
</dbReference>
<evidence type="ECO:0000256" key="5">
    <source>
        <dbReference type="ARBA" id="ARBA00038868"/>
    </source>
</evidence>
<dbReference type="Gene3D" id="2.40.10.10">
    <property type="entry name" value="Trypsin-like serine proteases"/>
    <property type="match status" value="1"/>
</dbReference>
<gene>
    <name evidence="7" type="ORF">DAT39_014923</name>
</gene>
<evidence type="ECO:0000313" key="8">
    <source>
        <dbReference type="Proteomes" id="UP000727407"/>
    </source>
</evidence>
<dbReference type="GO" id="GO:0005576">
    <property type="term" value="C:extracellular region"/>
    <property type="evidence" value="ECO:0007669"/>
    <property type="project" value="UniProtKB-SubCell"/>
</dbReference>
<dbReference type="InterPro" id="IPR043504">
    <property type="entry name" value="Peptidase_S1_PA_chymotrypsin"/>
</dbReference>
<dbReference type="Proteomes" id="UP000727407">
    <property type="component" value="Unassembled WGS sequence"/>
</dbReference>
<dbReference type="InterPro" id="IPR001254">
    <property type="entry name" value="Trypsin_dom"/>
</dbReference>
<dbReference type="CDD" id="cd00190">
    <property type="entry name" value="Tryp_SPc"/>
    <property type="match status" value="1"/>
</dbReference>
<feature type="non-terminal residue" evidence="7">
    <location>
        <position position="1"/>
    </location>
</feature>
<dbReference type="InterPro" id="IPR001314">
    <property type="entry name" value="Peptidase_S1A"/>
</dbReference>
<accession>A0A8J4WX83</accession>
<dbReference type="EMBL" id="QNUK01000326">
    <property type="protein sequence ID" value="KAF5895364.1"/>
    <property type="molecule type" value="Genomic_DNA"/>
</dbReference>
<evidence type="ECO:0000256" key="4">
    <source>
        <dbReference type="ARBA" id="ARBA00036320"/>
    </source>
</evidence>
<dbReference type="FunFam" id="2.40.10.10:FF:000005">
    <property type="entry name" value="Serine protease 37"/>
    <property type="match status" value="1"/>
</dbReference>
<dbReference type="PANTHER" id="PTHR24271">
    <property type="entry name" value="KALLIKREIN-RELATED"/>
    <property type="match status" value="1"/>
</dbReference>
<evidence type="ECO:0000313" key="7">
    <source>
        <dbReference type="EMBL" id="KAF5895364.1"/>
    </source>
</evidence>
<dbReference type="Pfam" id="PF00089">
    <property type="entry name" value="Trypsin"/>
    <property type="match status" value="1"/>
</dbReference>
<keyword evidence="8" id="KW-1185">Reference proteome</keyword>
<reference evidence="7" key="1">
    <citation type="submission" date="2020-07" db="EMBL/GenBank/DDBJ databases">
        <title>Clarias magur genome sequencing, assembly and annotation.</title>
        <authorList>
            <person name="Kushwaha B."/>
            <person name="Kumar R."/>
            <person name="Das P."/>
            <person name="Joshi C.G."/>
            <person name="Kumar D."/>
            <person name="Nagpure N.S."/>
            <person name="Pandey M."/>
            <person name="Agarwal S."/>
            <person name="Srivastava S."/>
            <person name="Singh M."/>
            <person name="Sahoo L."/>
            <person name="Jayasankar P."/>
            <person name="Meher P.K."/>
            <person name="Koringa P.G."/>
            <person name="Iquebal M.A."/>
            <person name="Das S.P."/>
            <person name="Bit A."/>
            <person name="Patnaik S."/>
            <person name="Patel N."/>
            <person name="Shah T.M."/>
            <person name="Hinsu A."/>
            <person name="Jena J.K."/>
        </authorList>
    </citation>
    <scope>NUCLEOTIDE SEQUENCE</scope>
    <source>
        <strain evidence="7">CIFAMagur01</strain>
        <tissue evidence="7">Testis</tissue>
    </source>
</reference>
<dbReference type="PROSITE" id="PS00134">
    <property type="entry name" value="TRYPSIN_HIS"/>
    <property type="match status" value="1"/>
</dbReference>
<feature type="non-terminal residue" evidence="7">
    <location>
        <position position="182"/>
    </location>
</feature>
<dbReference type="PRINTS" id="PR00722">
    <property type="entry name" value="CHYMOTRYPSIN"/>
</dbReference>